<keyword evidence="3" id="KW-1185">Reference proteome</keyword>
<accession>A0A6A6FXD4</accession>
<reference evidence="3" key="1">
    <citation type="journal article" date="2020" name="Stud. Mycol.">
        <title>101 Dothideomycetes genomes: A test case for predicting lifestyles and emergence of pathogens.</title>
        <authorList>
            <person name="Haridas S."/>
            <person name="Albert R."/>
            <person name="Binder M."/>
            <person name="Bloem J."/>
            <person name="LaButti K."/>
            <person name="Salamov A."/>
            <person name="Andreopoulos B."/>
            <person name="Baker S."/>
            <person name="Barry K."/>
            <person name="Bills G."/>
            <person name="Bluhm B."/>
            <person name="Cannon C."/>
            <person name="Castanera R."/>
            <person name="Culley D."/>
            <person name="Daum C."/>
            <person name="Ezra D."/>
            <person name="Gonzalez J."/>
            <person name="Henrissat B."/>
            <person name="Kuo A."/>
            <person name="Liang C."/>
            <person name="Lipzen A."/>
            <person name="Lutzoni F."/>
            <person name="Magnuson J."/>
            <person name="Mondo S."/>
            <person name="Nolan M."/>
            <person name="Ohm R."/>
            <person name="Pangilinan J."/>
            <person name="Park H.-J."/>
            <person name="Ramirez L."/>
            <person name="Alfaro M."/>
            <person name="Sun H."/>
            <person name="Tritt A."/>
            <person name="Yoshinaga Y."/>
            <person name="Zwiers L.-H."/>
            <person name="Turgeon B."/>
            <person name="Goodwin S."/>
            <person name="Spatafora J."/>
            <person name="Crous P."/>
            <person name="Grigoriev I."/>
        </authorList>
    </citation>
    <scope>NUCLEOTIDE SEQUENCE [LARGE SCALE GENOMIC DNA]</scope>
    <source>
        <strain evidence="3">CECT 20119</strain>
    </source>
</reference>
<sequence length="130" mass="13534">MRFSDLLVPIFLLAVPALAGGPAADDCAGKVCTSNGKPDQVHLDPIIPPEAPSDVVGNSDATCAGLPENCGGGRKDTLPMELPFKRSVLGRRWVGPADARVLASAELLLQTWNASHISSTAMTAPSLFDP</sequence>
<dbReference type="EMBL" id="ML992577">
    <property type="protein sequence ID" value="KAF2218156.1"/>
    <property type="molecule type" value="Genomic_DNA"/>
</dbReference>
<feature type="signal peptide" evidence="1">
    <location>
        <begin position="1"/>
        <end position="19"/>
    </location>
</feature>
<name>A0A6A6FXD4_9PEZI</name>
<dbReference type="AlphaFoldDB" id="A0A6A6FXD4"/>
<proteinExistence type="predicted"/>
<dbReference type="OrthoDB" id="10459640at2759"/>
<keyword evidence="1" id="KW-0732">Signal</keyword>
<gene>
    <name evidence="2" type="ORF">BDZ85DRAFT_286585</name>
</gene>
<feature type="chain" id="PRO_5025405460" evidence="1">
    <location>
        <begin position="20"/>
        <end position="130"/>
    </location>
</feature>
<dbReference type="Proteomes" id="UP000799538">
    <property type="component" value="Unassembled WGS sequence"/>
</dbReference>
<evidence type="ECO:0000313" key="3">
    <source>
        <dbReference type="Proteomes" id="UP000799538"/>
    </source>
</evidence>
<evidence type="ECO:0000256" key="1">
    <source>
        <dbReference type="SAM" id="SignalP"/>
    </source>
</evidence>
<evidence type="ECO:0000313" key="2">
    <source>
        <dbReference type="EMBL" id="KAF2218156.1"/>
    </source>
</evidence>
<protein>
    <submittedName>
        <fullName evidence="2">Uncharacterized protein</fullName>
    </submittedName>
</protein>
<organism evidence="2 3">
    <name type="scientific">Elsinoe ampelina</name>
    <dbReference type="NCBI Taxonomy" id="302913"/>
    <lineage>
        <taxon>Eukaryota</taxon>
        <taxon>Fungi</taxon>
        <taxon>Dikarya</taxon>
        <taxon>Ascomycota</taxon>
        <taxon>Pezizomycotina</taxon>
        <taxon>Dothideomycetes</taxon>
        <taxon>Dothideomycetidae</taxon>
        <taxon>Myriangiales</taxon>
        <taxon>Elsinoaceae</taxon>
        <taxon>Elsinoe</taxon>
    </lineage>
</organism>